<dbReference type="AlphaFoldDB" id="A0A518E113"/>
<dbReference type="RefSeq" id="WP_145056541.1">
    <property type="nucleotide sequence ID" value="NZ_CP036433.1"/>
</dbReference>
<feature type="compositionally biased region" description="Low complexity" evidence="1">
    <location>
        <begin position="96"/>
        <end position="107"/>
    </location>
</feature>
<gene>
    <name evidence="3" type="ORF">Pla8534_56430</name>
</gene>
<sequence length="152" mass="15728" precursor="true">MKYLLLAASLAAGLAASSVVHAQGNPTLPAGQSSRASYNQSENARPSSAALPATRSTALGQLTSGVQRLTSSTLNLLNPFKSSSPPVPVATQAPTGSRRVYSGGSSSTNRPSTSGVKQSGISSLFTTKNTMEKKKSSESVSNFLSQPRIPFR</sequence>
<dbReference type="EMBL" id="CP036433">
    <property type="protein sequence ID" value="QDU97787.1"/>
    <property type="molecule type" value="Genomic_DNA"/>
</dbReference>
<feature type="region of interest" description="Disordered" evidence="1">
    <location>
        <begin position="76"/>
        <end position="152"/>
    </location>
</feature>
<name>A0A518E113_9BACT</name>
<feature type="region of interest" description="Disordered" evidence="1">
    <location>
        <begin position="26"/>
        <end position="53"/>
    </location>
</feature>
<accession>A0A518E113</accession>
<evidence type="ECO:0000256" key="1">
    <source>
        <dbReference type="SAM" id="MobiDB-lite"/>
    </source>
</evidence>
<reference evidence="3 4" key="1">
    <citation type="submission" date="2019-02" db="EMBL/GenBank/DDBJ databases">
        <title>Deep-cultivation of Planctomycetes and their phenomic and genomic characterization uncovers novel biology.</title>
        <authorList>
            <person name="Wiegand S."/>
            <person name="Jogler M."/>
            <person name="Boedeker C."/>
            <person name="Pinto D."/>
            <person name="Vollmers J."/>
            <person name="Rivas-Marin E."/>
            <person name="Kohn T."/>
            <person name="Peeters S.H."/>
            <person name="Heuer A."/>
            <person name="Rast P."/>
            <person name="Oberbeckmann S."/>
            <person name="Bunk B."/>
            <person name="Jeske O."/>
            <person name="Meyerdierks A."/>
            <person name="Storesund J.E."/>
            <person name="Kallscheuer N."/>
            <person name="Luecker S."/>
            <person name="Lage O.M."/>
            <person name="Pohl T."/>
            <person name="Merkel B.J."/>
            <person name="Hornburger P."/>
            <person name="Mueller R.-W."/>
            <person name="Bruemmer F."/>
            <person name="Labrenz M."/>
            <person name="Spormann A.M."/>
            <person name="Op den Camp H."/>
            <person name="Overmann J."/>
            <person name="Amann R."/>
            <person name="Jetten M.S.M."/>
            <person name="Mascher T."/>
            <person name="Medema M.H."/>
            <person name="Devos D.P."/>
            <person name="Kaster A.-K."/>
            <person name="Ovreas L."/>
            <person name="Rohde M."/>
            <person name="Galperin M.Y."/>
            <person name="Jogler C."/>
        </authorList>
    </citation>
    <scope>NUCLEOTIDE SEQUENCE [LARGE SCALE GENOMIC DNA]</scope>
    <source>
        <strain evidence="3 4">Pla85_3_4</strain>
    </source>
</reference>
<evidence type="ECO:0000313" key="4">
    <source>
        <dbReference type="Proteomes" id="UP000317648"/>
    </source>
</evidence>
<evidence type="ECO:0000256" key="2">
    <source>
        <dbReference type="SAM" id="SignalP"/>
    </source>
</evidence>
<feature type="compositionally biased region" description="Polar residues" evidence="1">
    <location>
        <begin position="26"/>
        <end position="46"/>
    </location>
</feature>
<keyword evidence="2" id="KW-0732">Signal</keyword>
<feature type="compositionally biased region" description="Polar residues" evidence="1">
    <location>
        <begin position="108"/>
        <end position="129"/>
    </location>
</feature>
<protein>
    <submittedName>
        <fullName evidence="3">Uncharacterized protein</fullName>
    </submittedName>
</protein>
<feature type="signal peptide" evidence="2">
    <location>
        <begin position="1"/>
        <end position="22"/>
    </location>
</feature>
<keyword evidence="4" id="KW-1185">Reference proteome</keyword>
<proteinExistence type="predicted"/>
<evidence type="ECO:0000313" key="3">
    <source>
        <dbReference type="EMBL" id="QDU97787.1"/>
    </source>
</evidence>
<dbReference type="Proteomes" id="UP000317648">
    <property type="component" value="Chromosome"/>
</dbReference>
<feature type="chain" id="PRO_5022234502" evidence="2">
    <location>
        <begin position="23"/>
        <end position="152"/>
    </location>
</feature>
<organism evidence="3 4">
    <name type="scientific">Lignipirellula cremea</name>
    <dbReference type="NCBI Taxonomy" id="2528010"/>
    <lineage>
        <taxon>Bacteria</taxon>
        <taxon>Pseudomonadati</taxon>
        <taxon>Planctomycetota</taxon>
        <taxon>Planctomycetia</taxon>
        <taxon>Pirellulales</taxon>
        <taxon>Pirellulaceae</taxon>
        <taxon>Lignipirellula</taxon>
    </lineage>
</organism>
<dbReference type="KEGG" id="lcre:Pla8534_56430"/>